<accession>A0A1B0ACZ0</accession>
<reference evidence="1" key="2">
    <citation type="submission" date="2020-05" db="UniProtKB">
        <authorList>
            <consortium name="EnsemblMetazoa"/>
        </authorList>
    </citation>
    <scope>IDENTIFICATION</scope>
    <source>
        <strain evidence="1">IAEA</strain>
    </source>
</reference>
<reference evidence="2" key="1">
    <citation type="submission" date="2014-03" db="EMBL/GenBank/DDBJ databases">
        <authorList>
            <person name="Aksoy S."/>
            <person name="Warren W."/>
            <person name="Wilson R.K."/>
        </authorList>
    </citation>
    <scope>NUCLEOTIDE SEQUENCE [LARGE SCALE GENOMIC DNA]</scope>
    <source>
        <strain evidence="2">IAEA</strain>
    </source>
</reference>
<protein>
    <submittedName>
        <fullName evidence="1">Uncharacterized protein</fullName>
    </submittedName>
</protein>
<dbReference type="STRING" id="7398.A0A1B0ACZ0"/>
<sequence length="65" mass="7073">MGDLIIKNLFTMRKSSEALTPLADMSSTFFSPKGIACVTISTVFYLLYGPSDYCADIGIGQVFLL</sequence>
<dbReference type="AlphaFoldDB" id="A0A1B0ACZ0"/>
<evidence type="ECO:0000313" key="2">
    <source>
        <dbReference type="Proteomes" id="UP000092445"/>
    </source>
</evidence>
<proteinExistence type="predicted"/>
<keyword evidence="2" id="KW-1185">Reference proteome</keyword>
<dbReference type="EnsemblMetazoa" id="GPAI041629-RA">
    <property type="protein sequence ID" value="GPAI041629-PA"/>
    <property type="gene ID" value="GPAI041629"/>
</dbReference>
<dbReference type="Proteomes" id="UP000092445">
    <property type="component" value="Unassembled WGS sequence"/>
</dbReference>
<evidence type="ECO:0000313" key="1">
    <source>
        <dbReference type="EnsemblMetazoa" id="GPAI041629-PA"/>
    </source>
</evidence>
<name>A0A1B0ACZ0_GLOPL</name>
<dbReference type="VEuPathDB" id="VectorBase:GPAI041629"/>
<organism evidence="1 2">
    <name type="scientific">Glossina pallidipes</name>
    <name type="common">Tsetse fly</name>
    <dbReference type="NCBI Taxonomy" id="7398"/>
    <lineage>
        <taxon>Eukaryota</taxon>
        <taxon>Metazoa</taxon>
        <taxon>Ecdysozoa</taxon>
        <taxon>Arthropoda</taxon>
        <taxon>Hexapoda</taxon>
        <taxon>Insecta</taxon>
        <taxon>Pterygota</taxon>
        <taxon>Neoptera</taxon>
        <taxon>Endopterygota</taxon>
        <taxon>Diptera</taxon>
        <taxon>Brachycera</taxon>
        <taxon>Muscomorpha</taxon>
        <taxon>Hippoboscoidea</taxon>
        <taxon>Glossinidae</taxon>
        <taxon>Glossina</taxon>
    </lineage>
</organism>